<dbReference type="InterPro" id="IPR014710">
    <property type="entry name" value="RmlC-like_jellyroll"/>
</dbReference>
<name>A0A1L7XCW4_9HELO</name>
<evidence type="ECO:0000313" key="3">
    <source>
        <dbReference type="Proteomes" id="UP000184330"/>
    </source>
</evidence>
<keyword evidence="3" id="KW-1185">Reference proteome</keyword>
<dbReference type="SUPFAM" id="SSF51182">
    <property type="entry name" value="RmlC-like cupins"/>
    <property type="match status" value="1"/>
</dbReference>
<evidence type="ECO:0000256" key="1">
    <source>
        <dbReference type="SAM" id="SignalP"/>
    </source>
</evidence>
<dbReference type="CDD" id="cd20281">
    <property type="entry name" value="cupin_QDO_C"/>
    <property type="match status" value="1"/>
</dbReference>
<dbReference type="STRING" id="576137.A0A1L7XCW4"/>
<keyword evidence="2" id="KW-0223">Dioxygenase</keyword>
<protein>
    <submittedName>
        <fullName evidence="2">Related to Quercetin 2,3-dioxygenase</fullName>
    </submittedName>
</protein>
<reference evidence="2 3" key="1">
    <citation type="submission" date="2016-03" db="EMBL/GenBank/DDBJ databases">
        <authorList>
            <person name="Ploux O."/>
        </authorList>
    </citation>
    <scope>NUCLEOTIDE SEQUENCE [LARGE SCALE GENOMIC DNA]</scope>
    <source>
        <strain evidence="2 3">UAMH 11012</strain>
    </source>
</reference>
<keyword evidence="2" id="KW-0560">Oxidoreductase</keyword>
<dbReference type="PANTHER" id="PTHR43346">
    <property type="entry name" value="LIGAND BINDING DOMAIN PROTEIN, PUTATIVE (AFU_ORTHOLOGUE AFUA_6G14370)-RELATED"/>
    <property type="match status" value="1"/>
</dbReference>
<dbReference type="PANTHER" id="PTHR43346:SF1">
    <property type="entry name" value="QUERCETIN 2,3-DIOXYGENASE-RELATED"/>
    <property type="match status" value="1"/>
</dbReference>
<evidence type="ECO:0000313" key="2">
    <source>
        <dbReference type="EMBL" id="CZR62862.1"/>
    </source>
</evidence>
<organism evidence="2 3">
    <name type="scientific">Phialocephala subalpina</name>
    <dbReference type="NCBI Taxonomy" id="576137"/>
    <lineage>
        <taxon>Eukaryota</taxon>
        <taxon>Fungi</taxon>
        <taxon>Dikarya</taxon>
        <taxon>Ascomycota</taxon>
        <taxon>Pezizomycotina</taxon>
        <taxon>Leotiomycetes</taxon>
        <taxon>Helotiales</taxon>
        <taxon>Mollisiaceae</taxon>
        <taxon>Phialocephala</taxon>
        <taxon>Phialocephala fortinii species complex</taxon>
    </lineage>
</organism>
<accession>A0A1L7XCW4</accession>
<keyword evidence="1" id="KW-0732">Signal</keyword>
<dbReference type="Gene3D" id="2.60.120.10">
    <property type="entry name" value="Jelly Rolls"/>
    <property type="match status" value="2"/>
</dbReference>
<dbReference type="InterPro" id="IPR052538">
    <property type="entry name" value="Flavonoid_dioxygenase-like"/>
</dbReference>
<dbReference type="AlphaFoldDB" id="A0A1L7XCW4"/>
<dbReference type="Proteomes" id="UP000184330">
    <property type="component" value="Unassembled WGS sequence"/>
</dbReference>
<feature type="signal peptide" evidence="1">
    <location>
        <begin position="1"/>
        <end position="17"/>
    </location>
</feature>
<dbReference type="OrthoDB" id="5370773at2759"/>
<feature type="chain" id="PRO_5012589249" evidence="1">
    <location>
        <begin position="18"/>
        <end position="300"/>
    </location>
</feature>
<dbReference type="GO" id="GO:0051213">
    <property type="term" value="F:dioxygenase activity"/>
    <property type="evidence" value="ECO:0007669"/>
    <property type="project" value="UniProtKB-KW"/>
</dbReference>
<sequence length="300" mass="32806">MFYSFLFGAVAFGLAAAAHRGSYQIYRFPATGPSSDYAFSLIQTNALGSTALGVLPHLHEVHYENFFNFRGRFQLWTDKYDDENLHTPILRCLVSFNRADVDLFYALSSGDYTASTFTPYDPSANASSVGLSAGLIATLEGFDVYSQSTYSPRRDAVNGTAPANTTGCLHPYFVAKDYGPNYLNSQSEYQVIQPLVTGTQSANNFTPSTITMERVSSNATVPTRQFPGHAAFEVLEGSLQVEMLGEKVSLLQGDVVFIPGNTTYNYYSEVAYTKFLHVGQGAEGLDSVLIQGVESWDSPV</sequence>
<proteinExistence type="predicted"/>
<dbReference type="EMBL" id="FJOG01000022">
    <property type="protein sequence ID" value="CZR62862.1"/>
    <property type="molecule type" value="Genomic_DNA"/>
</dbReference>
<dbReference type="InterPro" id="IPR011051">
    <property type="entry name" value="RmlC_Cupin_sf"/>
</dbReference>
<gene>
    <name evidence="2" type="ORF">PAC_12759</name>
</gene>